<feature type="region of interest" description="Disordered" evidence="1">
    <location>
        <begin position="753"/>
        <end position="798"/>
    </location>
</feature>
<dbReference type="AlphaFoldDB" id="A0A814GEF2"/>
<comment type="caution">
    <text evidence="2">The sequence shown here is derived from an EMBL/GenBank/DDBJ whole genome shotgun (WGS) entry which is preliminary data.</text>
</comment>
<feature type="compositionally biased region" description="Polar residues" evidence="1">
    <location>
        <begin position="785"/>
        <end position="798"/>
    </location>
</feature>
<protein>
    <recommendedName>
        <fullName evidence="5">C3H1-type domain-containing protein</fullName>
    </recommendedName>
</protein>
<reference evidence="2" key="1">
    <citation type="submission" date="2021-02" db="EMBL/GenBank/DDBJ databases">
        <authorList>
            <person name="Nowell W R."/>
        </authorList>
    </citation>
    <scope>NUCLEOTIDE SEQUENCE</scope>
</reference>
<feature type="compositionally biased region" description="Low complexity" evidence="1">
    <location>
        <begin position="891"/>
        <end position="909"/>
    </location>
</feature>
<dbReference type="Proteomes" id="UP000681722">
    <property type="component" value="Unassembled WGS sequence"/>
</dbReference>
<evidence type="ECO:0000313" key="4">
    <source>
        <dbReference type="Proteomes" id="UP000663829"/>
    </source>
</evidence>
<evidence type="ECO:0000313" key="2">
    <source>
        <dbReference type="EMBL" id="CAF0995249.1"/>
    </source>
</evidence>
<name>A0A814GEF2_9BILA</name>
<organism evidence="2 4">
    <name type="scientific">Didymodactylos carnosus</name>
    <dbReference type="NCBI Taxonomy" id="1234261"/>
    <lineage>
        <taxon>Eukaryota</taxon>
        <taxon>Metazoa</taxon>
        <taxon>Spiralia</taxon>
        <taxon>Gnathifera</taxon>
        <taxon>Rotifera</taxon>
        <taxon>Eurotatoria</taxon>
        <taxon>Bdelloidea</taxon>
        <taxon>Philodinida</taxon>
        <taxon>Philodinidae</taxon>
        <taxon>Didymodactylos</taxon>
    </lineage>
</organism>
<accession>A0A814GEF2</accession>
<evidence type="ECO:0000256" key="1">
    <source>
        <dbReference type="SAM" id="MobiDB-lite"/>
    </source>
</evidence>
<evidence type="ECO:0000313" key="3">
    <source>
        <dbReference type="EMBL" id="CAF3767029.1"/>
    </source>
</evidence>
<evidence type="ECO:0008006" key="5">
    <source>
        <dbReference type="Google" id="ProtNLM"/>
    </source>
</evidence>
<feature type="compositionally biased region" description="Polar residues" evidence="1">
    <location>
        <begin position="753"/>
        <end position="769"/>
    </location>
</feature>
<dbReference type="EMBL" id="CAJNOQ010003098">
    <property type="protein sequence ID" value="CAF0995249.1"/>
    <property type="molecule type" value="Genomic_DNA"/>
</dbReference>
<keyword evidence="4" id="KW-1185">Reference proteome</keyword>
<proteinExistence type="predicted"/>
<feature type="region of interest" description="Disordered" evidence="1">
    <location>
        <begin position="877"/>
        <end position="909"/>
    </location>
</feature>
<dbReference type="Proteomes" id="UP000663829">
    <property type="component" value="Unassembled WGS sequence"/>
</dbReference>
<gene>
    <name evidence="2" type="ORF">GPM918_LOCUS13465</name>
    <name evidence="3" type="ORF">SRO942_LOCUS13470</name>
</gene>
<dbReference type="EMBL" id="CAJOBC010003099">
    <property type="protein sequence ID" value="CAF3767029.1"/>
    <property type="molecule type" value="Genomic_DNA"/>
</dbReference>
<sequence>MSQSPLSQNRPGGYCTTTEHTHLLKYRHVSICKNGLNCNENLKNSEQHCKLFRHCKMACDYGGICIYFHDTNHLKEYEHPFNQPCPFTPYSCKQYIKFLQYNKRNNLDQGTAKIMHEKLKRHYLKYSHVCSWARNCTETKDEHMRNTIHISRIMCSDSDKCNKLLEEDHLNSFSHPNIRDIRLLCDYSTHKCKDRNIKDHSIKYRHRSFEDPLGVAQYFALNRKINFTSNQNEIINRIKSYFNKTKIDIKPDILNWIRSLQPIHRCTQEIFESIIVHGHVMSRSYMNRLRDPKNNSKIDDDINDIDNELNSKEQAINYFFKPKEIDKIRSRTTEMAHASLTNPLGIGYKPDKGLGTNQHVFSVLGPNPGKQKERWKQFHSAKLHCSTEEYKYTAALELMAATGLEKKKLQVELKDIIKRWTTIDSHHIFEAHVPQLILLNYIDHIYMPKNISETLSSQVQQSTKYLFKNSLTITEDVVSLTHGLALKGDFMIILTNDPIETDKTQQNLQCLTCYVAPIPVDHDTDDYHYPDQWSYINNNPPSVHEIVIKQHKFKAGTNLFHQGCNTDDFISYCLKTKRNIGEKIRYRLTSLEYIHVTAGSQIVAFQNVMIKDEQIDEFHNSYIVEYNNSNATSTHDNSENKRPNIFRRVKDFTLGNNDNDNPDKEKHLTAFKDPVLNSNDDSNQKQHFLSCKGFILDNEDDDDSGKGKHFASSKDSVKNNGGSSDHINHFKNECKKALKSMLNVTSGYVFDNPTSSEENLPPLSQQAQEPQIKIRKQRKTKKGDSTNVGEKTSKQSPGLQAIFGASTQNVIISPKENLPSAAAATAITINGDDCLSSTSPPRALTQRQQRALRIISPLPTITTTISSSQQQLSSLTLSPNLTPIGTTTPPSLSSQQQQRLHSQKLQNTH</sequence>
<feature type="region of interest" description="Disordered" evidence="1">
    <location>
        <begin position="701"/>
        <end position="728"/>
    </location>
</feature>